<accession>A0A6G1D9X2</accession>
<feature type="compositionally biased region" description="Basic and acidic residues" evidence="1">
    <location>
        <begin position="23"/>
        <end position="33"/>
    </location>
</feature>
<dbReference type="EMBL" id="SPHZ02000007">
    <property type="protein sequence ID" value="KAF0909238.1"/>
    <property type="molecule type" value="Genomic_DNA"/>
</dbReference>
<evidence type="ECO:0000313" key="2">
    <source>
        <dbReference type="EMBL" id="KAF0909237.1"/>
    </source>
</evidence>
<dbReference type="Proteomes" id="UP000479710">
    <property type="component" value="Unassembled WGS sequence"/>
</dbReference>
<sequence length="87" mass="9419">MPPCYPLHPLSPVPLRQFGPRRARTDLQPRLESARGSTVDGSGAPAETRRRRTGFPFPSLPRLREVGAHSGDSQQRCTAAGGARQDG</sequence>
<comment type="caution">
    <text evidence="2">The sequence shown here is derived from an EMBL/GenBank/DDBJ whole genome shotgun (WGS) entry which is preliminary data.</text>
</comment>
<proteinExistence type="predicted"/>
<organism evidence="2 3">
    <name type="scientific">Oryza meyeriana var. granulata</name>
    <dbReference type="NCBI Taxonomy" id="110450"/>
    <lineage>
        <taxon>Eukaryota</taxon>
        <taxon>Viridiplantae</taxon>
        <taxon>Streptophyta</taxon>
        <taxon>Embryophyta</taxon>
        <taxon>Tracheophyta</taxon>
        <taxon>Spermatophyta</taxon>
        <taxon>Magnoliopsida</taxon>
        <taxon>Liliopsida</taxon>
        <taxon>Poales</taxon>
        <taxon>Poaceae</taxon>
        <taxon>BOP clade</taxon>
        <taxon>Oryzoideae</taxon>
        <taxon>Oryzeae</taxon>
        <taxon>Oryzinae</taxon>
        <taxon>Oryza</taxon>
        <taxon>Oryza meyeriana</taxon>
    </lineage>
</organism>
<feature type="compositionally biased region" description="Pro residues" evidence="1">
    <location>
        <begin position="1"/>
        <end position="12"/>
    </location>
</feature>
<dbReference type="EMBL" id="SPHZ02000007">
    <property type="protein sequence ID" value="KAF0909237.1"/>
    <property type="molecule type" value="Genomic_DNA"/>
</dbReference>
<dbReference type="AlphaFoldDB" id="A0A6G1D9X2"/>
<gene>
    <name evidence="2" type="ORF">E2562_032950</name>
</gene>
<reference evidence="2 3" key="1">
    <citation type="submission" date="2019-11" db="EMBL/GenBank/DDBJ databases">
        <title>Whole genome sequence of Oryza granulata.</title>
        <authorList>
            <person name="Li W."/>
        </authorList>
    </citation>
    <scope>NUCLEOTIDE SEQUENCE [LARGE SCALE GENOMIC DNA]</scope>
    <source>
        <strain evidence="3">cv. Menghai</strain>
        <tissue evidence="2">Leaf</tissue>
    </source>
</reference>
<keyword evidence="3" id="KW-1185">Reference proteome</keyword>
<protein>
    <submittedName>
        <fullName evidence="2">Uncharacterized protein</fullName>
    </submittedName>
</protein>
<evidence type="ECO:0000313" key="3">
    <source>
        <dbReference type="Proteomes" id="UP000479710"/>
    </source>
</evidence>
<feature type="region of interest" description="Disordered" evidence="1">
    <location>
        <begin position="1"/>
        <end position="87"/>
    </location>
</feature>
<name>A0A6G1D9X2_9ORYZ</name>
<evidence type="ECO:0000256" key="1">
    <source>
        <dbReference type="SAM" id="MobiDB-lite"/>
    </source>
</evidence>